<sequence length="76" mass="8715">MIGDALIDAAEHAFNHPHHGRMVPELQNSTIREKIVYSYRLIYELTEYENGHDVSIITIANGTQLLVPILEERNRS</sequence>
<organism evidence="2 3">
    <name type="scientific">Glaciecola siphonariae</name>
    <dbReference type="NCBI Taxonomy" id="521012"/>
    <lineage>
        <taxon>Bacteria</taxon>
        <taxon>Pseudomonadati</taxon>
        <taxon>Pseudomonadota</taxon>
        <taxon>Gammaproteobacteria</taxon>
        <taxon>Alteromonadales</taxon>
        <taxon>Alteromonadaceae</taxon>
        <taxon>Glaciecola</taxon>
    </lineage>
</organism>
<dbReference type="InterPro" id="IPR007712">
    <property type="entry name" value="RelE/ParE_toxin"/>
</dbReference>
<gene>
    <name evidence="2" type="ORF">ACFO4O_10825</name>
</gene>
<reference evidence="3" key="1">
    <citation type="journal article" date="2019" name="Int. J. Syst. Evol. Microbiol.">
        <title>The Global Catalogue of Microorganisms (GCM) 10K type strain sequencing project: providing services to taxonomists for standard genome sequencing and annotation.</title>
        <authorList>
            <consortium name="The Broad Institute Genomics Platform"/>
            <consortium name="The Broad Institute Genome Sequencing Center for Infectious Disease"/>
            <person name="Wu L."/>
            <person name="Ma J."/>
        </authorList>
    </citation>
    <scope>NUCLEOTIDE SEQUENCE [LARGE SCALE GENOMIC DNA]</scope>
    <source>
        <strain evidence="3">KACC 12507</strain>
    </source>
</reference>
<dbReference type="InterPro" id="IPR035093">
    <property type="entry name" value="RelE/ParE_toxin_dom_sf"/>
</dbReference>
<keyword evidence="1" id="KW-1277">Toxin-antitoxin system</keyword>
<dbReference type="Proteomes" id="UP001595897">
    <property type="component" value="Unassembled WGS sequence"/>
</dbReference>
<proteinExistence type="predicted"/>
<dbReference type="Pfam" id="PF05016">
    <property type="entry name" value="ParE_toxin"/>
    <property type="match status" value="1"/>
</dbReference>
<dbReference type="Gene3D" id="3.30.2310.20">
    <property type="entry name" value="RelE-like"/>
    <property type="match status" value="1"/>
</dbReference>
<name>A0ABV9LXS5_9ALTE</name>
<evidence type="ECO:0000313" key="3">
    <source>
        <dbReference type="Proteomes" id="UP001595897"/>
    </source>
</evidence>
<protein>
    <submittedName>
        <fullName evidence="2">Type II toxin-antitoxin system RelE/ParE family toxin</fullName>
    </submittedName>
</protein>
<comment type="caution">
    <text evidence="2">The sequence shown here is derived from an EMBL/GenBank/DDBJ whole genome shotgun (WGS) entry which is preliminary data.</text>
</comment>
<dbReference type="EMBL" id="JBHSGU010000003">
    <property type="protein sequence ID" value="MFC4700655.1"/>
    <property type="molecule type" value="Genomic_DNA"/>
</dbReference>
<evidence type="ECO:0000256" key="1">
    <source>
        <dbReference type="ARBA" id="ARBA00022649"/>
    </source>
</evidence>
<accession>A0ABV9LXS5</accession>
<evidence type="ECO:0000313" key="2">
    <source>
        <dbReference type="EMBL" id="MFC4700655.1"/>
    </source>
</evidence>
<keyword evidence="3" id="KW-1185">Reference proteome</keyword>